<gene>
    <name evidence="3" type="ORF">HNAJ_LOCUS6164</name>
</gene>
<evidence type="ECO:0000313" key="3">
    <source>
        <dbReference type="EMBL" id="VDO02024.1"/>
    </source>
</evidence>
<reference evidence="3 4" key="2">
    <citation type="submission" date="2018-11" db="EMBL/GenBank/DDBJ databases">
        <authorList>
            <consortium name="Pathogen Informatics"/>
        </authorList>
    </citation>
    <scope>NUCLEOTIDE SEQUENCE [LARGE SCALE GENOMIC DNA]</scope>
</reference>
<sequence>MGGGCLLASQYLWLLSLSLELDTESGGSALSLELDTESGGSSPFPPLDTESGGSSPFPPLNTESGGSSPFPPVYQYLWLSVLVFRAGYDQMGLLHFLIFNFVAFSFVRALSSLHLDCILPIFEGVLPGNPSSGRRVPLSTVSPFFEVRLSNGFDSWPVGRRVPLSTVERLRFLASRLYRRVPTVLLCSSFKFVAP</sequence>
<protein>
    <submittedName>
        <fullName evidence="5">Secreted protein</fullName>
    </submittedName>
</protein>
<dbReference type="WBParaSite" id="HNAJ_0000616701-mRNA-1">
    <property type="protein sequence ID" value="HNAJ_0000616701-mRNA-1"/>
    <property type="gene ID" value="HNAJ_0000616701"/>
</dbReference>
<evidence type="ECO:0000313" key="4">
    <source>
        <dbReference type="Proteomes" id="UP000278807"/>
    </source>
</evidence>
<dbReference type="Proteomes" id="UP000278807">
    <property type="component" value="Unassembled WGS sequence"/>
</dbReference>
<keyword evidence="2" id="KW-0732">Signal</keyword>
<dbReference type="EMBL" id="UZAE01006198">
    <property type="protein sequence ID" value="VDO02024.1"/>
    <property type="molecule type" value="Genomic_DNA"/>
</dbReference>
<keyword evidence="4" id="KW-1185">Reference proteome</keyword>
<accession>A0A0R3TGH6</accession>
<evidence type="ECO:0000256" key="2">
    <source>
        <dbReference type="SAM" id="SignalP"/>
    </source>
</evidence>
<evidence type="ECO:0000313" key="5">
    <source>
        <dbReference type="WBParaSite" id="HNAJ_0000616701-mRNA-1"/>
    </source>
</evidence>
<evidence type="ECO:0000256" key="1">
    <source>
        <dbReference type="SAM" id="MobiDB-lite"/>
    </source>
</evidence>
<reference evidence="5" key="1">
    <citation type="submission" date="2017-02" db="UniProtKB">
        <authorList>
            <consortium name="WormBaseParasite"/>
        </authorList>
    </citation>
    <scope>IDENTIFICATION</scope>
</reference>
<name>A0A0R3TGH6_RODNA</name>
<feature type="chain" id="PRO_5043131798" evidence="2">
    <location>
        <begin position="24"/>
        <end position="195"/>
    </location>
</feature>
<proteinExistence type="predicted"/>
<feature type="signal peptide" evidence="2">
    <location>
        <begin position="1"/>
        <end position="23"/>
    </location>
</feature>
<feature type="region of interest" description="Disordered" evidence="1">
    <location>
        <begin position="32"/>
        <end position="66"/>
    </location>
</feature>
<dbReference type="AlphaFoldDB" id="A0A0R3TGH6"/>
<organism evidence="5">
    <name type="scientific">Rodentolepis nana</name>
    <name type="common">Dwarf tapeworm</name>
    <name type="synonym">Hymenolepis nana</name>
    <dbReference type="NCBI Taxonomy" id="102285"/>
    <lineage>
        <taxon>Eukaryota</taxon>
        <taxon>Metazoa</taxon>
        <taxon>Spiralia</taxon>
        <taxon>Lophotrochozoa</taxon>
        <taxon>Platyhelminthes</taxon>
        <taxon>Cestoda</taxon>
        <taxon>Eucestoda</taxon>
        <taxon>Cyclophyllidea</taxon>
        <taxon>Hymenolepididae</taxon>
        <taxon>Rodentolepis</taxon>
    </lineage>
</organism>